<reference evidence="1" key="1">
    <citation type="submission" date="2020-08" db="EMBL/GenBank/DDBJ databases">
        <title>Genomic Encyclopedia of Type Strains, Phase IV (KMG-V): Genome sequencing to study the core and pangenomes of soil and plant-associated prokaryotes.</title>
        <authorList>
            <person name="Whitman W."/>
        </authorList>
    </citation>
    <scope>NUCLEOTIDE SEQUENCE</scope>
    <source>
        <strain evidence="1">M8UP15</strain>
    </source>
</reference>
<proteinExistence type="predicted"/>
<protein>
    <submittedName>
        <fullName evidence="1">Uncharacterized protein</fullName>
    </submittedName>
</protein>
<evidence type="ECO:0000313" key="2">
    <source>
        <dbReference type="Proteomes" id="UP000569005"/>
    </source>
</evidence>
<dbReference type="Proteomes" id="UP000569005">
    <property type="component" value="Unassembled WGS sequence"/>
</dbReference>
<name>A0ACC5NWH5_9BACT</name>
<accession>A0ACC5NWH5</accession>
<keyword evidence="2" id="KW-1185">Reference proteome</keyword>
<evidence type="ECO:0000313" key="1">
    <source>
        <dbReference type="EMBL" id="MBB5338944.1"/>
    </source>
</evidence>
<comment type="caution">
    <text evidence="1">The sequence shown here is derived from an EMBL/GenBank/DDBJ whole genome shotgun (WGS) entry which is preliminary data.</text>
</comment>
<gene>
    <name evidence="1" type="ORF">HDF13_001277</name>
</gene>
<dbReference type="EMBL" id="JACHEA010000001">
    <property type="protein sequence ID" value="MBB5338944.1"/>
    <property type="molecule type" value="Genomic_DNA"/>
</dbReference>
<sequence>MILSSATMIALAQPGPAHRAGVALRAPIGQSRPSPPVPAPAPKRNQEHLAQWMDRHSNLPLAEQQRALENEPGFRDLPPPTQQRMRDRLTQLNNMSPEQRRRILDRTEAMERLTLPQRQQVRGAMQQLGGLPEDRRRLVARAFRDLREMPQPQRQAILDSDRFRGQFSDQERSTLSNLLAVEPYLPVRRPNDGTSYGK</sequence>
<organism evidence="1 2">
    <name type="scientific">Tunturiibacter gelidiferens</name>
    <dbReference type="NCBI Taxonomy" id="3069689"/>
    <lineage>
        <taxon>Bacteria</taxon>
        <taxon>Pseudomonadati</taxon>
        <taxon>Acidobacteriota</taxon>
        <taxon>Terriglobia</taxon>
        <taxon>Terriglobales</taxon>
        <taxon>Acidobacteriaceae</taxon>
        <taxon>Tunturiibacter</taxon>
    </lineage>
</organism>